<name>A0A8S3XL49_PARAO</name>
<evidence type="ECO:0000313" key="3">
    <source>
        <dbReference type="Proteomes" id="UP000691718"/>
    </source>
</evidence>
<feature type="compositionally biased region" description="Basic and acidic residues" evidence="1">
    <location>
        <begin position="34"/>
        <end position="52"/>
    </location>
</feature>
<sequence>MGLTFSCQAAAAAATSAARKAQRSTIMALFTSRHHSESTRDAVQRDDNGQDARRLAADWRARGDRGRSGGALARPAPRGLACVGLRSADLARDAALLAPTHPRG</sequence>
<accession>A0A8S3XL49</accession>
<proteinExistence type="predicted"/>
<evidence type="ECO:0000313" key="2">
    <source>
        <dbReference type="EMBL" id="CAG5029370.1"/>
    </source>
</evidence>
<gene>
    <name evidence="2" type="ORF">PAPOLLO_LOCUS19217</name>
</gene>
<evidence type="ECO:0000256" key="1">
    <source>
        <dbReference type="SAM" id="MobiDB-lite"/>
    </source>
</evidence>
<reference evidence="2" key="1">
    <citation type="submission" date="2021-04" db="EMBL/GenBank/DDBJ databases">
        <authorList>
            <person name="Tunstrom K."/>
        </authorList>
    </citation>
    <scope>NUCLEOTIDE SEQUENCE</scope>
</reference>
<dbReference type="AlphaFoldDB" id="A0A8S3XL49"/>
<dbReference type="Proteomes" id="UP000691718">
    <property type="component" value="Unassembled WGS sequence"/>
</dbReference>
<organism evidence="2 3">
    <name type="scientific">Parnassius apollo</name>
    <name type="common">Apollo butterfly</name>
    <name type="synonym">Papilio apollo</name>
    <dbReference type="NCBI Taxonomy" id="110799"/>
    <lineage>
        <taxon>Eukaryota</taxon>
        <taxon>Metazoa</taxon>
        <taxon>Ecdysozoa</taxon>
        <taxon>Arthropoda</taxon>
        <taxon>Hexapoda</taxon>
        <taxon>Insecta</taxon>
        <taxon>Pterygota</taxon>
        <taxon>Neoptera</taxon>
        <taxon>Endopterygota</taxon>
        <taxon>Lepidoptera</taxon>
        <taxon>Glossata</taxon>
        <taxon>Ditrysia</taxon>
        <taxon>Papilionoidea</taxon>
        <taxon>Papilionidae</taxon>
        <taxon>Parnassiinae</taxon>
        <taxon>Parnassini</taxon>
        <taxon>Parnassius</taxon>
        <taxon>Parnassius</taxon>
    </lineage>
</organism>
<keyword evidence="3" id="KW-1185">Reference proteome</keyword>
<dbReference type="EMBL" id="CAJQZP010001207">
    <property type="protein sequence ID" value="CAG5029370.1"/>
    <property type="molecule type" value="Genomic_DNA"/>
</dbReference>
<feature type="region of interest" description="Disordered" evidence="1">
    <location>
        <begin position="31"/>
        <end position="52"/>
    </location>
</feature>
<comment type="caution">
    <text evidence="2">The sequence shown here is derived from an EMBL/GenBank/DDBJ whole genome shotgun (WGS) entry which is preliminary data.</text>
</comment>
<protein>
    <submittedName>
        <fullName evidence="2">(apollo) hypothetical protein</fullName>
    </submittedName>
</protein>